<keyword evidence="1" id="KW-1133">Transmembrane helix</keyword>
<dbReference type="Proteomes" id="UP000187338">
    <property type="component" value="Unassembled WGS sequence"/>
</dbReference>
<keyword evidence="1" id="KW-0812">Transmembrane</keyword>
<gene>
    <name evidence="2" type="ORF">ciss_02130</name>
</gene>
<feature type="transmembrane region" description="Helical" evidence="1">
    <location>
        <begin position="85"/>
        <end position="103"/>
    </location>
</feature>
<keyword evidence="1" id="KW-0472">Membrane</keyword>
<dbReference type="RefSeq" id="WP_075864489.1">
    <property type="nucleotide sequence ID" value="NZ_BDJL01000003.1"/>
</dbReference>
<evidence type="ECO:0000256" key="1">
    <source>
        <dbReference type="SAM" id="Phobius"/>
    </source>
</evidence>
<comment type="caution">
    <text evidence="2">The sequence shown here is derived from an EMBL/GenBank/DDBJ whole genome shotgun (WGS) entry which is preliminary data.</text>
</comment>
<accession>A0A1L8CZD5</accession>
<dbReference type="EMBL" id="BDJL01000003">
    <property type="protein sequence ID" value="GAV24280.1"/>
    <property type="molecule type" value="Genomic_DNA"/>
</dbReference>
<sequence length="107" mass="11864">MDLFSSLMPAIFGWPLVLVGAAMLLAGMILKKIVYLILSLVFMLPFSFYFLYWAEGIAKLYGGGILLFLLGGLVLFKLGQKILSTLFFLGVYGILAYIAYLVLTQPK</sequence>
<dbReference type="AlphaFoldDB" id="A0A1L8CZD5"/>
<dbReference type="STRING" id="661089.ciss_02130"/>
<feature type="transmembrane region" description="Helical" evidence="1">
    <location>
        <begin position="60"/>
        <end position="78"/>
    </location>
</feature>
<feature type="transmembrane region" description="Helical" evidence="1">
    <location>
        <begin position="33"/>
        <end position="54"/>
    </location>
</feature>
<proteinExistence type="predicted"/>
<evidence type="ECO:0000313" key="2">
    <source>
        <dbReference type="EMBL" id="GAV24280.1"/>
    </source>
</evidence>
<evidence type="ECO:0000313" key="3">
    <source>
        <dbReference type="Proteomes" id="UP000187338"/>
    </source>
</evidence>
<name>A0A1L8CZD5_9THEO</name>
<organism evidence="2 3">
    <name type="scientific">Carboxydothermus islandicus</name>
    <dbReference type="NCBI Taxonomy" id="661089"/>
    <lineage>
        <taxon>Bacteria</taxon>
        <taxon>Bacillati</taxon>
        <taxon>Bacillota</taxon>
        <taxon>Clostridia</taxon>
        <taxon>Thermoanaerobacterales</taxon>
        <taxon>Thermoanaerobacteraceae</taxon>
        <taxon>Carboxydothermus</taxon>
    </lineage>
</organism>
<dbReference type="OrthoDB" id="1725645at2"/>
<feature type="transmembrane region" description="Helical" evidence="1">
    <location>
        <begin position="6"/>
        <end position="26"/>
    </location>
</feature>
<protein>
    <submittedName>
        <fullName evidence="2">Uncharacterized protein</fullName>
    </submittedName>
</protein>
<keyword evidence="3" id="KW-1185">Reference proteome</keyword>
<reference evidence="3" key="1">
    <citation type="submission" date="2016-12" db="EMBL/GenBank/DDBJ databases">
        <title>Draft Genome Sequences od Carboxydothermus pertinax and islandicus, Hydrogenogenic Carboxydotrophic Bacteria.</title>
        <authorList>
            <person name="Fukuyama Y."/>
            <person name="Ohmae K."/>
            <person name="Yoneda Y."/>
            <person name="Yoshida T."/>
            <person name="Sako Y."/>
        </authorList>
    </citation>
    <scope>NUCLEOTIDE SEQUENCE [LARGE SCALE GENOMIC DNA]</scope>
    <source>
        <strain evidence="3">SET</strain>
    </source>
</reference>